<dbReference type="PANTHER" id="PTHR22981:SF7">
    <property type="entry name" value="3-HYDROXYISOBUTYRATE DEHYDROGENASE, MITOCHONDRIAL"/>
    <property type="match status" value="1"/>
</dbReference>
<comment type="similarity">
    <text evidence="1">Belongs to the HIBADH-related family.</text>
</comment>
<dbReference type="GO" id="GO:0016491">
    <property type="term" value="F:oxidoreductase activity"/>
    <property type="evidence" value="ECO:0007669"/>
    <property type="project" value="UniProtKB-KW"/>
</dbReference>
<feature type="domain" description="3-hydroxyisobutyrate dehydrogenase-like NAD-binding" evidence="5">
    <location>
        <begin position="184"/>
        <end position="300"/>
    </location>
</feature>
<dbReference type="SUPFAM" id="SSF48179">
    <property type="entry name" value="6-phosphogluconate dehydrogenase C-terminal domain-like"/>
    <property type="match status" value="1"/>
</dbReference>
<dbReference type="Gene3D" id="3.40.50.720">
    <property type="entry name" value="NAD(P)-binding Rossmann-like Domain"/>
    <property type="match status" value="1"/>
</dbReference>
<dbReference type="PROSITE" id="PS00895">
    <property type="entry name" value="3_HYDROXYISOBUT_DH"/>
    <property type="match status" value="1"/>
</dbReference>
<dbReference type="EC" id="1.1.-.-" evidence="6"/>
<organism evidence="6 7">
    <name type="scientific">Lysinibacillus zambalensis</name>
    <dbReference type="NCBI Taxonomy" id="3160866"/>
    <lineage>
        <taxon>Bacteria</taxon>
        <taxon>Bacillati</taxon>
        <taxon>Bacillota</taxon>
        <taxon>Bacilli</taxon>
        <taxon>Bacillales</taxon>
        <taxon>Bacillaceae</taxon>
        <taxon>Lysinibacillus</taxon>
    </lineage>
</organism>
<protein>
    <submittedName>
        <fullName evidence="6">NAD(P)-dependent oxidoreductase</fullName>
        <ecNumber evidence="6">1.1.-.-</ecNumber>
    </submittedName>
</protein>
<evidence type="ECO:0000259" key="4">
    <source>
        <dbReference type="Pfam" id="PF03446"/>
    </source>
</evidence>
<evidence type="ECO:0000259" key="5">
    <source>
        <dbReference type="Pfam" id="PF14833"/>
    </source>
</evidence>
<sequence>MASVSRIFKEQGRSIMTEKLGFIGLGNMGLPMSVNLLKAGYKVYGFDINSQAIEQFKKEGGVGFATAKEVAEQSDIIMTSLPTPQVVEQVYRSEQGILHHAKKGCLLIDFSTVNPELNDSLHKEAQLLGLSYLGAPVSGGVIGAINATLTIMVGGKEEDYQTGSEIFQIIGKNIYYLGTSPSVGTRIKLLNNLMIGFYTEAVAETIVLGEKMGIHADTLYEVLSNSYGQSRIYERNYLEYMKNDNYQPGFSTNLLLKDLKLAKNMADEAGVPLRIGEKLVDLYSDISQQGYGENDMSATYLSLKENCKIEQS</sequence>
<dbReference type="Pfam" id="PF14833">
    <property type="entry name" value="NAD_binding_11"/>
    <property type="match status" value="1"/>
</dbReference>
<dbReference type="SUPFAM" id="SSF51735">
    <property type="entry name" value="NAD(P)-binding Rossmann-fold domains"/>
    <property type="match status" value="1"/>
</dbReference>
<dbReference type="Pfam" id="PF03446">
    <property type="entry name" value="NAD_binding_2"/>
    <property type="match status" value="1"/>
</dbReference>
<dbReference type="InterPro" id="IPR006115">
    <property type="entry name" value="6PGDH_NADP-bd"/>
</dbReference>
<dbReference type="InterPro" id="IPR002204">
    <property type="entry name" value="3-OH-isobutyrate_DH-rel_CS"/>
</dbReference>
<proteinExistence type="inferred from homology"/>
<evidence type="ECO:0000256" key="2">
    <source>
        <dbReference type="ARBA" id="ARBA00023002"/>
    </source>
</evidence>
<dbReference type="PIRSF" id="PIRSF000103">
    <property type="entry name" value="HIBADH"/>
    <property type="match status" value="1"/>
</dbReference>
<keyword evidence="7" id="KW-1185">Reference proteome</keyword>
<keyword evidence="2 6" id="KW-0560">Oxidoreductase</keyword>
<comment type="caution">
    <text evidence="6">The sequence shown here is derived from an EMBL/GenBank/DDBJ whole genome shotgun (WGS) entry which is preliminary data.</text>
</comment>
<evidence type="ECO:0000313" key="6">
    <source>
        <dbReference type="EMBL" id="MEQ6354297.1"/>
    </source>
</evidence>
<dbReference type="InterPro" id="IPR013328">
    <property type="entry name" value="6PGD_dom2"/>
</dbReference>
<dbReference type="Proteomes" id="UP001478862">
    <property type="component" value="Unassembled WGS sequence"/>
</dbReference>
<evidence type="ECO:0000256" key="3">
    <source>
        <dbReference type="ARBA" id="ARBA00023027"/>
    </source>
</evidence>
<dbReference type="InterPro" id="IPR029154">
    <property type="entry name" value="HIBADH-like_NADP-bd"/>
</dbReference>
<dbReference type="Gene3D" id="1.10.1040.10">
    <property type="entry name" value="N-(1-d-carboxylethyl)-l-norvaline Dehydrogenase, domain 2"/>
    <property type="match status" value="1"/>
</dbReference>
<reference evidence="6 7" key="1">
    <citation type="submission" date="2024-06" db="EMBL/GenBank/DDBJ databases">
        <title>Lysinibacillus zambalefons sp. nov., a Novel Firmicute Isolated from the Poon Bato Zambales Hyperalkaline Spring.</title>
        <authorList>
            <person name="Aja J.A."/>
            <person name="Lazaro J.E.H."/>
            <person name="Llorin L.D."/>
            <person name="Lim K.R."/>
            <person name="Teodosio J."/>
            <person name="Dalisay D.S."/>
        </authorList>
    </citation>
    <scope>NUCLEOTIDE SEQUENCE [LARGE SCALE GENOMIC DNA]</scope>
    <source>
        <strain evidence="6 7">M3</strain>
    </source>
</reference>
<dbReference type="InterPro" id="IPR015815">
    <property type="entry name" value="HIBADH-related"/>
</dbReference>
<evidence type="ECO:0000313" key="7">
    <source>
        <dbReference type="Proteomes" id="UP001478862"/>
    </source>
</evidence>
<dbReference type="InterPro" id="IPR008927">
    <property type="entry name" value="6-PGluconate_DH-like_C_sf"/>
</dbReference>
<gene>
    <name evidence="6" type="ORF">ABNX05_06670</name>
</gene>
<accession>A0ABV1MP49</accession>
<dbReference type="InterPro" id="IPR036291">
    <property type="entry name" value="NAD(P)-bd_dom_sf"/>
</dbReference>
<name>A0ABV1MP49_9BACI</name>
<dbReference type="PANTHER" id="PTHR22981">
    <property type="entry name" value="3-HYDROXYISOBUTYRATE DEHYDROGENASE-RELATED"/>
    <property type="match status" value="1"/>
</dbReference>
<dbReference type="EMBL" id="JBEGDG010000003">
    <property type="protein sequence ID" value="MEQ6354297.1"/>
    <property type="molecule type" value="Genomic_DNA"/>
</dbReference>
<feature type="domain" description="6-phosphogluconate dehydrogenase NADP-binding" evidence="4">
    <location>
        <begin position="19"/>
        <end position="178"/>
    </location>
</feature>
<evidence type="ECO:0000256" key="1">
    <source>
        <dbReference type="ARBA" id="ARBA00009080"/>
    </source>
</evidence>
<keyword evidence="3" id="KW-0520">NAD</keyword>